<name>A0ABU3VTD0_9GAMM</name>
<organism evidence="1 2">
    <name type="scientific">Marinobacter xestospongiae</name>
    <dbReference type="NCBI Taxonomy" id="994319"/>
    <lineage>
        <taxon>Bacteria</taxon>
        <taxon>Pseudomonadati</taxon>
        <taxon>Pseudomonadota</taxon>
        <taxon>Gammaproteobacteria</taxon>
        <taxon>Pseudomonadales</taxon>
        <taxon>Marinobacteraceae</taxon>
        <taxon>Marinobacter</taxon>
    </lineage>
</organism>
<dbReference type="RefSeq" id="WP_316972477.1">
    <property type="nucleotide sequence ID" value="NZ_JAWIIJ010000002.1"/>
</dbReference>
<dbReference type="PROSITE" id="PS51257">
    <property type="entry name" value="PROKAR_LIPOPROTEIN"/>
    <property type="match status" value="1"/>
</dbReference>
<keyword evidence="2" id="KW-1185">Reference proteome</keyword>
<protein>
    <recommendedName>
        <fullName evidence="3">Lipoprotein</fullName>
    </recommendedName>
</protein>
<sequence length="141" mass="14710">MKIHHFMAATFFLSGCASGPRPYDGVLGYRTEPLPVGIQVTYVDEADSSTEEILSHISVVCNDALGPSATAPSVEVKSVTEYDRQVGMSVPIPVGVETIGSYSSGGGTPTGATIQSSVTQTDTVFRNITLKKVVALCATAP</sequence>
<evidence type="ECO:0000313" key="2">
    <source>
        <dbReference type="Proteomes" id="UP001269819"/>
    </source>
</evidence>
<evidence type="ECO:0000313" key="1">
    <source>
        <dbReference type="EMBL" id="MDV2077539.1"/>
    </source>
</evidence>
<comment type="caution">
    <text evidence="1">The sequence shown here is derived from an EMBL/GenBank/DDBJ whole genome shotgun (WGS) entry which is preliminary data.</text>
</comment>
<dbReference type="EMBL" id="JAWIIJ010000002">
    <property type="protein sequence ID" value="MDV2077539.1"/>
    <property type="molecule type" value="Genomic_DNA"/>
</dbReference>
<dbReference type="Proteomes" id="UP001269819">
    <property type="component" value="Unassembled WGS sequence"/>
</dbReference>
<evidence type="ECO:0008006" key="3">
    <source>
        <dbReference type="Google" id="ProtNLM"/>
    </source>
</evidence>
<reference evidence="1 2" key="1">
    <citation type="submission" date="2023-10" db="EMBL/GenBank/DDBJ databases">
        <title>Characteristics and mechanism of a salt-tolerant marine origin heterotrophic nitrifying- aerobic denitrifying bacteria Marinobacter xestospongiae HN1.</title>
        <authorList>
            <person name="Qi R."/>
        </authorList>
    </citation>
    <scope>NUCLEOTIDE SEQUENCE [LARGE SCALE GENOMIC DNA]</scope>
    <source>
        <strain evidence="1 2">HN1</strain>
    </source>
</reference>
<accession>A0ABU3VTD0</accession>
<proteinExistence type="predicted"/>
<gene>
    <name evidence="1" type="ORF">RYS15_02550</name>
</gene>